<dbReference type="Proteomes" id="UP000321525">
    <property type="component" value="Unassembled WGS sequence"/>
</dbReference>
<keyword evidence="1" id="KW-1133">Transmembrane helix</keyword>
<dbReference type="RefSeq" id="WP_146800474.1">
    <property type="nucleotide sequence ID" value="NZ_VOLP01000026.1"/>
</dbReference>
<dbReference type="EMBL" id="VOLR01000027">
    <property type="protein sequence ID" value="TWX55619.1"/>
    <property type="molecule type" value="Genomic_DNA"/>
</dbReference>
<evidence type="ECO:0000313" key="3">
    <source>
        <dbReference type="EMBL" id="TWX64635.1"/>
    </source>
</evidence>
<evidence type="ECO:0000256" key="1">
    <source>
        <dbReference type="SAM" id="Phobius"/>
    </source>
</evidence>
<accession>A0A5C6Q6M7</accession>
<gene>
    <name evidence="2" type="ORF">ESZ26_16075</name>
    <name evidence="3" type="ORF">ESZ27_14130</name>
</gene>
<dbReference type="OrthoDB" id="5873580at2"/>
<keyword evidence="1" id="KW-0472">Membrane</keyword>
<dbReference type="NCBIfam" id="TIGR02532">
    <property type="entry name" value="IV_pilin_GFxxxE"/>
    <property type="match status" value="1"/>
</dbReference>
<organism evidence="3 5">
    <name type="scientific">Colwellia hornerae</name>
    <dbReference type="NCBI Taxonomy" id="89402"/>
    <lineage>
        <taxon>Bacteria</taxon>
        <taxon>Pseudomonadati</taxon>
        <taxon>Pseudomonadota</taxon>
        <taxon>Gammaproteobacteria</taxon>
        <taxon>Alteromonadales</taxon>
        <taxon>Colwelliaceae</taxon>
        <taxon>Colwellia</taxon>
    </lineage>
</organism>
<dbReference type="Proteomes" id="UP000321917">
    <property type="component" value="Unassembled WGS sequence"/>
</dbReference>
<dbReference type="InterPro" id="IPR045584">
    <property type="entry name" value="Pilin-like"/>
</dbReference>
<dbReference type="AlphaFoldDB" id="A0A5C6Q6M7"/>
<dbReference type="InterPro" id="IPR012902">
    <property type="entry name" value="N_methyl_site"/>
</dbReference>
<protein>
    <submittedName>
        <fullName evidence="3">Type II secretion system protein</fullName>
    </submittedName>
</protein>
<proteinExistence type="predicted"/>
<keyword evidence="4" id="KW-1185">Reference proteome</keyword>
<dbReference type="SUPFAM" id="SSF54523">
    <property type="entry name" value="Pili subunits"/>
    <property type="match status" value="1"/>
</dbReference>
<dbReference type="Gene3D" id="3.30.700.10">
    <property type="entry name" value="Glycoprotein, Type 4 Pilin"/>
    <property type="match status" value="1"/>
</dbReference>
<reference evidence="3 5" key="1">
    <citation type="submission" date="2019-07" db="EMBL/GenBank/DDBJ databases">
        <title>Genomes of sea-ice associated Colwellia species.</title>
        <authorList>
            <person name="Bowman J.P."/>
        </authorList>
    </citation>
    <scope>NUCLEOTIDE SEQUENCE [LARGE SCALE GENOMIC DNA]</scope>
    <source>
        <strain evidence="2 4">ACAM 607</strain>
        <strain evidence="3 5">IC036</strain>
    </source>
</reference>
<keyword evidence="1" id="KW-0812">Transmembrane</keyword>
<name>A0A5C6Q6M7_9GAMM</name>
<dbReference type="Pfam" id="PF07963">
    <property type="entry name" value="N_methyl"/>
    <property type="match status" value="1"/>
</dbReference>
<dbReference type="EMBL" id="VOLQ01000030">
    <property type="protein sequence ID" value="TWX64635.1"/>
    <property type="molecule type" value="Genomic_DNA"/>
</dbReference>
<feature type="transmembrane region" description="Helical" evidence="1">
    <location>
        <begin position="20"/>
        <end position="38"/>
    </location>
</feature>
<comment type="caution">
    <text evidence="3">The sequence shown here is derived from an EMBL/GenBank/DDBJ whole genome shotgun (WGS) entry which is preliminary data.</text>
</comment>
<evidence type="ECO:0000313" key="5">
    <source>
        <dbReference type="Proteomes" id="UP000321917"/>
    </source>
</evidence>
<evidence type="ECO:0000313" key="4">
    <source>
        <dbReference type="Proteomes" id="UP000321525"/>
    </source>
</evidence>
<evidence type="ECO:0000313" key="2">
    <source>
        <dbReference type="EMBL" id="TWX55619.1"/>
    </source>
</evidence>
<sequence length="165" mass="18222">MINKLITNQKILRREQGFTIIELVVVIILISILAVTIIPKMQASGGFEEITYQDEVVTKLRGIQLRTMQDTSASQCHRVLITNDKLGIPDDSCSSFVDNNINSTTIVKIIDDTVNFQYAGGTTPFSFDHLGRPINCSSPCQVSIVGQEQTLIVAINEQGYIYAAN</sequence>